<proteinExistence type="predicted"/>
<evidence type="ECO:0000313" key="2">
    <source>
        <dbReference type="Proteomes" id="UP000789375"/>
    </source>
</evidence>
<organism evidence="1 2">
    <name type="scientific">Funneliformis mosseae</name>
    <name type="common">Endomycorrhizal fungus</name>
    <name type="synonym">Glomus mosseae</name>
    <dbReference type="NCBI Taxonomy" id="27381"/>
    <lineage>
        <taxon>Eukaryota</taxon>
        <taxon>Fungi</taxon>
        <taxon>Fungi incertae sedis</taxon>
        <taxon>Mucoromycota</taxon>
        <taxon>Glomeromycotina</taxon>
        <taxon>Glomeromycetes</taxon>
        <taxon>Glomerales</taxon>
        <taxon>Glomeraceae</taxon>
        <taxon>Funneliformis</taxon>
    </lineage>
</organism>
<evidence type="ECO:0000313" key="1">
    <source>
        <dbReference type="EMBL" id="CAG8677633.1"/>
    </source>
</evidence>
<protein>
    <submittedName>
        <fullName evidence="1">51_t:CDS:1</fullName>
    </submittedName>
</protein>
<sequence length="74" mass="8223">MNAFLVKVNKKILVIKLERVDLTHCEEDLFMTSAELVTLPEQVAKKLILAYKSVISGNKLSAETLSVKSSMADK</sequence>
<keyword evidence="2" id="KW-1185">Reference proteome</keyword>
<accession>A0A9N9HCS3</accession>
<dbReference type="Proteomes" id="UP000789375">
    <property type="component" value="Unassembled WGS sequence"/>
</dbReference>
<gene>
    <name evidence="1" type="ORF">FMOSSE_LOCUS12724</name>
</gene>
<reference evidence="1" key="1">
    <citation type="submission" date="2021-06" db="EMBL/GenBank/DDBJ databases">
        <authorList>
            <person name="Kallberg Y."/>
            <person name="Tangrot J."/>
            <person name="Rosling A."/>
        </authorList>
    </citation>
    <scope>NUCLEOTIDE SEQUENCE</scope>
    <source>
        <strain evidence="1">87-6 pot B 2015</strain>
    </source>
</reference>
<comment type="caution">
    <text evidence="1">The sequence shown here is derived from an EMBL/GenBank/DDBJ whole genome shotgun (WGS) entry which is preliminary data.</text>
</comment>
<dbReference type="EMBL" id="CAJVPP010006385">
    <property type="protein sequence ID" value="CAG8677633.1"/>
    <property type="molecule type" value="Genomic_DNA"/>
</dbReference>
<dbReference type="AlphaFoldDB" id="A0A9N9HCS3"/>
<name>A0A9N9HCS3_FUNMO</name>